<reference evidence="2 3" key="1">
    <citation type="submission" date="2019-01" db="EMBL/GenBank/DDBJ databases">
        <title>A draft genome assembly of the solar-powered sea slug Elysia chlorotica.</title>
        <authorList>
            <person name="Cai H."/>
            <person name="Li Q."/>
            <person name="Fang X."/>
            <person name="Li J."/>
            <person name="Curtis N.E."/>
            <person name="Altenburger A."/>
            <person name="Shibata T."/>
            <person name="Feng M."/>
            <person name="Maeda T."/>
            <person name="Schwartz J.A."/>
            <person name="Shigenobu S."/>
            <person name="Lundholm N."/>
            <person name="Nishiyama T."/>
            <person name="Yang H."/>
            <person name="Hasebe M."/>
            <person name="Li S."/>
            <person name="Pierce S.K."/>
            <person name="Wang J."/>
        </authorList>
    </citation>
    <scope>NUCLEOTIDE SEQUENCE [LARGE SCALE GENOMIC DNA]</scope>
    <source>
        <strain evidence="2">EC2010</strain>
        <tissue evidence="2">Whole organism of an adult</tissue>
    </source>
</reference>
<gene>
    <name evidence="2" type="ORF">EGW08_004612</name>
</gene>
<feature type="non-terminal residue" evidence="2">
    <location>
        <position position="1"/>
    </location>
</feature>
<dbReference type="AlphaFoldDB" id="A0A3S1BN71"/>
<evidence type="ECO:0000313" key="2">
    <source>
        <dbReference type="EMBL" id="RUS87627.1"/>
    </source>
</evidence>
<feature type="transmembrane region" description="Helical" evidence="1">
    <location>
        <begin position="6"/>
        <end position="31"/>
    </location>
</feature>
<sequence>DFSEPILVIIVFLWDITLRCIFKVCFSLIFLRADISWYFCFTIVIIYSILMSVLYSLVADINSSFLGLYWDLISSRRFISLSHRYLVPLNMYGFLFLHQILLGLFFLLA</sequence>
<proteinExistence type="predicted"/>
<name>A0A3S1BN71_ELYCH</name>
<feature type="transmembrane region" description="Helical" evidence="1">
    <location>
        <begin position="89"/>
        <end position="108"/>
    </location>
</feature>
<keyword evidence="1" id="KW-0472">Membrane</keyword>
<organism evidence="2 3">
    <name type="scientific">Elysia chlorotica</name>
    <name type="common">Eastern emerald elysia</name>
    <name type="synonym">Sea slug</name>
    <dbReference type="NCBI Taxonomy" id="188477"/>
    <lineage>
        <taxon>Eukaryota</taxon>
        <taxon>Metazoa</taxon>
        <taxon>Spiralia</taxon>
        <taxon>Lophotrochozoa</taxon>
        <taxon>Mollusca</taxon>
        <taxon>Gastropoda</taxon>
        <taxon>Heterobranchia</taxon>
        <taxon>Euthyneura</taxon>
        <taxon>Panpulmonata</taxon>
        <taxon>Sacoglossa</taxon>
        <taxon>Placobranchoidea</taxon>
        <taxon>Plakobranchidae</taxon>
        <taxon>Elysia</taxon>
    </lineage>
</organism>
<keyword evidence="1" id="KW-1133">Transmembrane helix</keyword>
<protein>
    <submittedName>
        <fullName evidence="2">Uncharacterized protein</fullName>
    </submittedName>
</protein>
<evidence type="ECO:0000256" key="1">
    <source>
        <dbReference type="SAM" id="Phobius"/>
    </source>
</evidence>
<comment type="caution">
    <text evidence="2">The sequence shown here is derived from an EMBL/GenBank/DDBJ whole genome shotgun (WGS) entry which is preliminary data.</text>
</comment>
<keyword evidence="3" id="KW-1185">Reference proteome</keyword>
<feature type="transmembrane region" description="Helical" evidence="1">
    <location>
        <begin position="38"/>
        <end position="58"/>
    </location>
</feature>
<accession>A0A3S1BN71</accession>
<dbReference type="EMBL" id="RQTK01000105">
    <property type="protein sequence ID" value="RUS87627.1"/>
    <property type="molecule type" value="Genomic_DNA"/>
</dbReference>
<dbReference type="Proteomes" id="UP000271974">
    <property type="component" value="Unassembled WGS sequence"/>
</dbReference>
<evidence type="ECO:0000313" key="3">
    <source>
        <dbReference type="Proteomes" id="UP000271974"/>
    </source>
</evidence>
<keyword evidence="1" id="KW-0812">Transmembrane</keyword>